<gene>
    <name evidence="1" type="ORF">EYZ11_003781</name>
</gene>
<dbReference type="VEuPathDB" id="FungiDB:EYZ11_003781"/>
<dbReference type="EMBL" id="SOSA01000101">
    <property type="protein sequence ID" value="THC96723.1"/>
    <property type="molecule type" value="Genomic_DNA"/>
</dbReference>
<keyword evidence="2" id="KW-1185">Reference proteome</keyword>
<protein>
    <submittedName>
        <fullName evidence="1">Uncharacterized protein</fullName>
    </submittedName>
</protein>
<accession>A0A4S3JMI2</accession>
<dbReference type="Proteomes" id="UP000308092">
    <property type="component" value="Unassembled WGS sequence"/>
</dbReference>
<evidence type="ECO:0000313" key="2">
    <source>
        <dbReference type="Proteomes" id="UP000308092"/>
    </source>
</evidence>
<comment type="caution">
    <text evidence="1">The sequence shown here is derived from an EMBL/GenBank/DDBJ whole genome shotgun (WGS) entry which is preliminary data.</text>
</comment>
<name>A0A4S3JMI2_9EURO</name>
<evidence type="ECO:0000313" key="1">
    <source>
        <dbReference type="EMBL" id="THC96723.1"/>
    </source>
</evidence>
<organism evidence="1 2">
    <name type="scientific">Aspergillus tanneri</name>
    <dbReference type="NCBI Taxonomy" id="1220188"/>
    <lineage>
        <taxon>Eukaryota</taxon>
        <taxon>Fungi</taxon>
        <taxon>Dikarya</taxon>
        <taxon>Ascomycota</taxon>
        <taxon>Pezizomycotina</taxon>
        <taxon>Eurotiomycetes</taxon>
        <taxon>Eurotiomycetidae</taxon>
        <taxon>Eurotiales</taxon>
        <taxon>Aspergillaceae</taxon>
        <taxon>Aspergillus</taxon>
        <taxon>Aspergillus subgen. Circumdati</taxon>
    </lineage>
</organism>
<sequence length="178" mass="20442">MLLFKPPLHESIIRLPAQLALKGLQVRGLGILACESTSLRLNLSPEAKSLVDICQALRKSRFRSVDISRLSENKLLHEYAEFFLEKLSYDGLLMLSLLTWHFDASLHNFSTAALPPRELLKFFSRPTVNIKQLCEILWGRYILLSEQELTLGDFKAKFKRLVVFLEHGFGLYFLGFSQ</sequence>
<proteinExistence type="predicted"/>
<dbReference type="AlphaFoldDB" id="A0A4S3JMI2"/>
<reference evidence="1 2" key="1">
    <citation type="submission" date="2019-03" db="EMBL/GenBank/DDBJ databases">
        <title>The genome sequence of a newly discovered highly antifungal drug resistant Aspergillus species, Aspergillus tanneri NIH 1004.</title>
        <authorList>
            <person name="Mounaud S."/>
            <person name="Singh I."/>
            <person name="Joardar V."/>
            <person name="Pakala S."/>
            <person name="Pakala S."/>
            <person name="Venepally P."/>
            <person name="Hoover J."/>
            <person name="Nierman W."/>
            <person name="Chung J."/>
            <person name="Losada L."/>
        </authorList>
    </citation>
    <scope>NUCLEOTIDE SEQUENCE [LARGE SCALE GENOMIC DNA]</scope>
    <source>
        <strain evidence="1 2">NIH1004</strain>
    </source>
</reference>